<organism evidence="3 4">
    <name type="scientific">Mugilogobius chulae</name>
    <name type="common">yellowstripe goby</name>
    <dbReference type="NCBI Taxonomy" id="88201"/>
    <lineage>
        <taxon>Eukaryota</taxon>
        <taxon>Metazoa</taxon>
        <taxon>Chordata</taxon>
        <taxon>Craniata</taxon>
        <taxon>Vertebrata</taxon>
        <taxon>Euteleostomi</taxon>
        <taxon>Actinopterygii</taxon>
        <taxon>Neopterygii</taxon>
        <taxon>Teleostei</taxon>
        <taxon>Neoteleostei</taxon>
        <taxon>Acanthomorphata</taxon>
        <taxon>Gobiaria</taxon>
        <taxon>Gobiiformes</taxon>
        <taxon>Gobioidei</taxon>
        <taxon>Gobiidae</taxon>
        <taxon>Gobionellinae</taxon>
        <taxon>Mugilogobius</taxon>
    </lineage>
</organism>
<gene>
    <name evidence="3" type="ORF">WMY93_030486</name>
</gene>
<reference evidence="4" key="1">
    <citation type="submission" date="2024-04" db="EMBL/GenBank/DDBJ databases">
        <title>Salinicola lusitanus LLJ914,a marine bacterium isolated from the Okinawa Trough.</title>
        <authorList>
            <person name="Li J."/>
        </authorList>
    </citation>
    <scope>NUCLEOTIDE SEQUENCE [LARGE SCALE GENOMIC DNA]</scope>
</reference>
<comment type="caution">
    <text evidence="3">The sequence shown here is derived from an EMBL/GenBank/DDBJ whole genome shotgun (WGS) entry which is preliminary data.</text>
</comment>
<dbReference type="Gene3D" id="2.130.10.10">
    <property type="entry name" value="YVTN repeat-like/Quinoprotein amine dehydrogenase"/>
    <property type="match status" value="1"/>
</dbReference>
<dbReference type="SUPFAM" id="SSF50978">
    <property type="entry name" value="WD40 repeat-like"/>
    <property type="match status" value="1"/>
</dbReference>
<dbReference type="SMART" id="SM00320">
    <property type="entry name" value="WD40"/>
    <property type="match status" value="3"/>
</dbReference>
<keyword evidence="4" id="KW-1185">Reference proteome</keyword>
<dbReference type="InterPro" id="IPR050505">
    <property type="entry name" value="WDR55/POC1"/>
</dbReference>
<dbReference type="InterPro" id="IPR036322">
    <property type="entry name" value="WD40_repeat_dom_sf"/>
</dbReference>
<dbReference type="Pfam" id="PF00400">
    <property type="entry name" value="WD40"/>
    <property type="match status" value="1"/>
</dbReference>
<evidence type="ECO:0000313" key="3">
    <source>
        <dbReference type="EMBL" id="KAK7878650.1"/>
    </source>
</evidence>
<name>A0AAW0MH76_9GOBI</name>
<dbReference type="PANTHER" id="PTHR44019">
    <property type="entry name" value="WD REPEAT-CONTAINING PROTEIN 55"/>
    <property type="match status" value="1"/>
</dbReference>
<keyword evidence="1" id="KW-0853">WD repeat</keyword>
<evidence type="ECO:0008006" key="5">
    <source>
        <dbReference type="Google" id="ProtNLM"/>
    </source>
</evidence>
<evidence type="ECO:0000313" key="4">
    <source>
        <dbReference type="Proteomes" id="UP001460270"/>
    </source>
</evidence>
<dbReference type="PANTHER" id="PTHR44019:SF17">
    <property type="entry name" value="F-BOX_WD REPEAT-CONTAINING PROTEIN 12"/>
    <property type="match status" value="1"/>
</dbReference>
<dbReference type="InterPro" id="IPR001680">
    <property type="entry name" value="WD40_rpt"/>
</dbReference>
<dbReference type="EMBL" id="JBBPFD010000491">
    <property type="protein sequence ID" value="KAK7878650.1"/>
    <property type="molecule type" value="Genomic_DNA"/>
</dbReference>
<dbReference type="Proteomes" id="UP001460270">
    <property type="component" value="Unassembled WGS sequence"/>
</dbReference>
<protein>
    <recommendedName>
        <fullName evidence="5">F-box/WD repeat-containing protein 12</fullName>
    </recommendedName>
</protein>
<evidence type="ECO:0000256" key="2">
    <source>
        <dbReference type="ARBA" id="ARBA00022737"/>
    </source>
</evidence>
<evidence type="ECO:0000256" key="1">
    <source>
        <dbReference type="ARBA" id="ARBA00022574"/>
    </source>
</evidence>
<dbReference type="InterPro" id="IPR015943">
    <property type="entry name" value="WD40/YVTN_repeat-like_dom_sf"/>
</dbReference>
<accession>A0AAW0MH76</accession>
<keyword evidence="2" id="KW-0677">Repeat</keyword>
<dbReference type="AlphaFoldDB" id="A0AAW0MH76"/>
<sequence>MSLQRWVFCNKDGNNEDMSWKRYFLRRSHLEKKMGEGKTGGYTCKSFRGHTGRVTALAYLNGNSDSDSPDLWSSSSVCSASTDGTVKAWKVQNGELQWSTPASENPITDMVVNPELKLVVTADSTGVISTWDGPSGNLLTSFSTGFLHCKLLVFSIDGHTHISVGGHLGSVRNSLGTNVPKISTVMVCDSFRVTTLLISPDKKFLTAGTKENNDLCAKVMYTESLHAESEDEGPLCQTLPVGGCQAAVFIPTQPSRLAIIHTGPSRNSILTVFDITLRKSKYKTEIIVNQVKSFSLTQSSSSQLLLKAKDSHCIVLAAAHQLFVYSLSGELLQSFSDHTMPISAMWVDSFRVVTASRDLSMRVLTWKKHRDGGQTLEGRYHLLGGSHSMSRGFTDVVCDYSSIVGSVEGTDGADVLKAYCFNF</sequence>
<proteinExistence type="predicted"/>